<dbReference type="Proteomes" id="UP001500902">
    <property type="component" value="Unassembled WGS sequence"/>
</dbReference>
<accession>A0ABP7DMJ4</accession>
<gene>
    <name evidence="1" type="ORF">GCM10022224_086540</name>
</gene>
<dbReference type="GO" id="GO:0008168">
    <property type="term" value="F:methyltransferase activity"/>
    <property type="evidence" value="ECO:0007669"/>
    <property type="project" value="UniProtKB-KW"/>
</dbReference>
<keyword evidence="1" id="KW-0489">Methyltransferase</keyword>
<comment type="caution">
    <text evidence="1">The sequence shown here is derived from an EMBL/GenBank/DDBJ whole genome shotgun (WGS) entry which is preliminary data.</text>
</comment>
<dbReference type="InterPro" id="IPR006764">
    <property type="entry name" value="SAM_dep_MeTrfase_SAV2177_type"/>
</dbReference>
<dbReference type="EMBL" id="BAAAZP010000192">
    <property type="protein sequence ID" value="GAA3707660.1"/>
    <property type="molecule type" value="Genomic_DNA"/>
</dbReference>
<keyword evidence="2" id="KW-1185">Reference proteome</keyword>
<dbReference type="GO" id="GO:0032259">
    <property type="term" value="P:methylation"/>
    <property type="evidence" value="ECO:0007669"/>
    <property type="project" value="UniProtKB-KW"/>
</dbReference>
<dbReference type="PIRSF" id="PIRSF017393">
    <property type="entry name" value="MTase_SAV2177"/>
    <property type="match status" value="1"/>
</dbReference>
<name>A0ABP7DMJ4_9ACTN</name>
<dbReference type="CDD" id="cd02440">
    <property type="entry name" value="AdoMet_MTases"/>
    <property type="match status" value="1"/>
</dbReference>
<dbReference type="Gene3D" id="3.40.50.150">
    <property type="entry name" value="Vaccinia Virus protein VP39"/>
    <property type="match status" value="1"/>
</dbReference>
<evidence type="ECO:0000313" key="1">
    <source>
        <dbReference type="EMBL" id="GAA3707660.1"/>
    </source>
</evidence>
<protein>
    <submittedName>
        <fullName evidence="1">SAM-dependent methyltransferase</fullName>
    </submittedName>
</protein>
<proteinExistence type="predicted"/>
<reference evidence="2" key="1">
    <citation type="journal article" date="2019" name="Int. J. Syst. Evol. Microbiol.">
        <title>The Global Catalogue of Microorganisms (GCM) 10K type strain sequencing project: providing services to taxonomists for standard genome sequencing and annotation.</title>
        <authorList>
            <consortium name="The Broad Institute Genomics Platform"/>
            <consortium name="The Broad Institute Genome Sequencing Center for Infectious Disease"/>
            <person name="Wu L."/>
            <person name="Ma J."/>
        </authorList>
    </citation>
    <scope>NUCLEOTIDE SEQUENCE [LARGE SCALE GENOMIC DNA]</scope>
    <source>
        <strain evidence="2">JCM 16904</strain>
    </source>
</reference>
<evidence type="ECO:0000313" key="2">
    <source>
        <dbReference type="Proteomes" id="UP001500902"/>
    </source>
</evidence>
<dbReference type="Pfam" id="PF04672">
    <property type="entry name" value="Methyltransf_19"/>
    <property type="match status" value="1"/>
</dbReference>
<dbReference type="RefSeq" id="WP_344892612.1">
    <property type="nucleotide sequence ID" value="NZ_BAAAZP010000192.1"/>
</dbReference>
<dbReference type="SUPFAM" id="SSF53335">
    <property type="entry name" value="S-adenosyl-L-methionine-dependent methyltransferases"/>
    <property type="match status" value="1"/>
</dbReference>
<sequence>MTTEFDTTKPSPARVHDFILGGRDNFAADRAHADRVMRAFPEGGELAWANRRFMWRSVRYCATHVGQIVDVGTGIPTSPNVAEVATRANHGSVVVGVDSDPVVLSYGRAPGEGEGVHIVPGDVREPERVIAALDGVVDWSRPVALVLIGVLHFVSDEDDPHRVVAAFRERLAPGSLLVVSHATYEGVGEQTLERIRNANADAPAPLHLRAAEEIRALFDGTEPVEPGVVDVHLWRPDALSGQRTDLRVLGGVGRIS</sequence>
<organism evidence="1 2">
    <name type="scientific">Nonomuraea antimicrobica</name>
    <dbReference type="NCBI Taxonomy" id="561173"/>
    <lineage>
        <taxon>Bacteria</taxon>
        <taxon>Bacillati</taxon>
        <taxon>Actinomycetota</taxon>
        <taxon>Actinomycetes</taxon>
        <taxon>Streptosporangiales</taxon>
        <taxon>Streptosporangiaceae</taxon>
        <taxon>Nonomuraea</taxon>
    </lineage>
</organism>
<keyword evidence="1" id="KW-0808">Transferase</keyword>
<dbReference type="InterPro" id="IPR029063">
    <property type="entry name" value="SAM-dependent_MTases_sf"/>
</dbReference>